<comment type="caution">
    <text evidence="3">The sequence shown here is derived from an EMBL/GenBank/DDBJ whole genome shotgun (WGS) entry which is preliminary data.</text>
</comment>
<feature type="compositionally biased region" description="Polar residues" evidence="2">
    <location>
        <begin position="60"/>
        <end position="83"/>
    </location>
</feature>
<evidence type="ECO:0000313" key="3">
    <source>
        <dbReference type="EMBL" id="PWY89438.1"/>
    </source>
</evidence>
<dbReference type="GeneID" id="37113631"/>
<evidence type="ECO:0000256" key="2">
    <source>
        <dbReference type="SAM" id="MobiDB-lite"/>
    </source>
</evidence>
<gene>
    <name evidence="3" type="ORF">BO94DRAFT_534210</name>
</gene>
<feature type="compositionally biased region" description="Polar residues" evidence="2">
    <location>
        <begin position="499"/>
        <end position="512"/>
    </location>
</feature>
<dbReference type="OrthoDB" id="3553547at2759"/>
<dbReference type="AlphaFoldDB" id="A0A317WXB7"/>
<feature type="compositionally biased region" description="Low complexity" evidence="2">
    <location>
        <begin position="250"/>
        <end position="259"/>
    </location>
</feature>
<name>A0A317WXB7_9EURO</name>
<evidence type="ECO:0000256" key="1">
    <source>
        <dbReference type="SAM" id="Coils"/>
    </source>
</evidence>
<feature type="compositionally biased region" description="Basic and acidic residues" evidence="2">
    <location>
        <begin position="84"/>
        <end position="104"/>
    </location>
</feature>
<accession>A0A317WXB7</accession>
<feature type="region of interest" description="Disordered" evidence="2">
    <location>
        <begin position="478"/>
        <end position="512"/>
    </location>
</feature>
<dbReference type="EMBL" id="MSFK01000011">
    <property type="protein sequence ID" value="PWY89438.1"/>
    <property type="molecule type" value="Genomic_DNA"/>
</dbReference>
<dbReference type="STRING" id="1450535.A0A317WXB7"/>
<keyword evidence="4" id="KW-1185">Reference proteome</keyword>
<reference evidence="3 4" key="1">
    <citation type="submission" date="2016-12" db="EMBL/GenBank/DDBJ databases">
        <title>The genomes of Aspergillus section Nigri reveals drivers in fungal speciation.</title>
        <authorList>
            <consortium name="DOE Joint Genome Institute"/>
            <person name="Vesth T.C."/>
            <person name="Nybo J."/>
            <person name="Theobald S."/>
            <person name="Brandl J."/>
            <person name="Frisvad J.C."/>
            <person name="Nielsen K.F."/>
            <person name="Lyhne E.K."/>
            <person name="Kogle M.E."/>
            <person name="Kuo A."/>
            <person name="Riley R."/>
            <person name="Clum A."/>
            <person name="Nolan M."/>
            <person name="Lipzen A."/>
            <person name="Salamov A."/>
            <person name="Henrissat B."/>
            <person name="Wiebenga A."/>
            <person name="De Vries R.P."/>
            <person name="Grigoriev I.V."/>
            <person name="Mortensen U.H."/>
            <person name="Andersen M.R."/>
            <person name="Baker S.E."/>
        </authorList>
    </citation>
    <scope>NUCLEOTIDE SEQUENCE [LARGE SCALE GENOMIC DNA]</scope>
    <source>
        <strain evidence="3 4">CBS 115572</strain>
    </source>
</reference>
<feature type="region of interest" description="Disordered" evidence="2">
    <location>
        <begin position="244"/>
        <end position="277"/>
    </location>
</feature>
<keyword evidence="1" id="KW-0175">Coiled coil</keyword>
<feature type="region of interest" description="Disordered" evidence="2">
    <location>
        <begin position="41"/>
        <end position="104"/>
    </location>
</feature>
<dbReference type="Proteomes" id="UP000246702">
    <property type="component" value="Unassembled WGS sequence"/>
</dbReference>
<protein>
    <submittedName>
        <fullName evidence="3">Uncharacterized protein</fullName>
    </submittedName>
</protein>
<proteinExistence type="predicted"/>
<feature type="compositionally biased region" description="Polar residues" evidence="2">
    <location>
        <begin position="260"/>
        <end position="277"/>
    </location>
</feature>
<evidence type="ECO:0000313" key="4">
    <source>
        <dbReference type="Proteomes" id="UP000246702"/>
    </source>
</evidence>
<organism evidence="3 4">
    <name type="scientific">Aspergillus sclerotioniger CBS 115572</name>
    <dbReference type="NCBI Taxonomy" id="1450535"/>
    <lineage>
        <taxon>Eukaryota</taxon>
        <taxon>Fungi</taxon>
        <taxon>Dikarya</taxon>
        <taxon>Ascomycota</taxon>
        <taxon>Pezizomycotina</taxon>
        <taxon>Eurotiomycetes</taxon>
        <taxon>Eurotiomycetidae</taxon>
        <taxon>Eurotiales</taxon>
        <taxon>Aspergillaceae</taxon>
        <taxon>Aspergillus</taxon>
        <taxon>Aspergillus subgen. Circumdati</taxon>
    </lineage>
</organism>
<dbReference type="RefSeq" id="XP_025468349.1">
    <property type="nucleotide sequence ID" value="XM_025611488.1"/>
</dbReference>
<feature type="coiled-coil region" evidence="1">
    <location>
        <begin position="191"/>
        <end position="218"/>
    </location>
</feature>
<sequence>MSFENIRTADMPIRGHYSHFITEQHPDPSLWAPAPEIPFDRNTEDVPAPGPYRSRKTPIRNANNGAQGVIFPSSSSFCRSGDSTARDTDHNKRQRLEKDHREKQIQHMEDTHFTKVYKAKNECYHQQKLVAINRLNVRRLRASMREKREEEAGLRDSIRRHLGGIACCTCTSTASLIEKDHEALRSIAQSNLDLEYIHDQAEDELEEQEQELSRSAARLTYLFHPEAIRDSLEGNGSKEKARVFKADPQNSSPNPVSPNAYKSTLSQPQTQTSKSQMQEPIIFGTDEQHDPAPQIRKEATTTGPSEILQTWDGTEAKSCGDLPSLDQLLLDVLGLPSDEAHRQSLVEPDSANDPFKLALDEKFSPFDQGDSVESAPSRQRGRFINNWILHQLRTSSLESARLRSHPEWQTMRDQGWDDTYISRLALDRWHLDDTGTVASGERTIMPSQRSDGVGTTIWRGTGKPLYRRKRTRSVAFAPVPPLRRTSRHGAAWDGFCPEGQSSQEANRPTQEE</sequence>